<sequence>MSRIVKKGIVKIDQEQDEETFRENLAVQRNASAFFEKYDRTEVQELLTTTLVSWLAAKDDARSQLETPCGLMSQMNNAGFSTAILLTPVDPTALLDYREVHQILRELAIGIYCLNQIPSISLEANFDQSSSCQLPPAYYDTRVGQILIQIDYMLKALWHGIYMPKEKRARFSELWRTIMDIDLDGKPQTTKDVFSEFSSAGLVDITNDPDFDGIYDEDMNEDPTYEPNSPEEKAVFMKYAESMMMKLTFSTIQIQQHENIFIFETAYWLSNAIKYNQDYLDICTYQRLQKRLYLQKKVIQKHFEKKKEIRRGMGYLKLICFLIPFLLSLKRKMKVPYLNSLLPPFSDDKVKTERELPPFIYGRNFKCQNFDYKQHQYFHVHGGIEFDISTHPVESALDEFKKNVDKIWECASSAFAEDSGYKEVYPIPVMELNGKSYYVIHFELEIFYQQLYKTQWWVAINETVNNLKVKRLPLTEDQLHEQFKKKFGLKKAMKCKSIPFGVKSAVERGLSAVFYTFSRKTSSSTINVSDEAGYAIFHHAALHNRVSVICQLWSANFNVNQRRFIMFSQADSSKVDMKKERNGPTPLHLAAQACSLEATICLLCFKADYTLTEKRGWMPIHFAAFYDNICILIALCRKDPSLLEAEAAAENQCTPLLLAATSGALDTIQYLFSLGANWRKTDTKGNNIIHLSVLAFHTEVLKYIIELNIPELPVWETLVEMLQCESSKRRMMAVMSLEVICLANDRYWQCILDAGSIPALVNLLKSPQIKLQYKTVGLLSNISTHVSIVHAIVEAGGIPAVINLLTSDEPELHSRCAIILYDIAKCENKDVIAKYSGIPALINLLSLNKESVLVNVMNCIRVLCMGNESNQQSMKDNNGIQRLIQFLSSDSDVLKALSSATIAEVARDNKEVQDAIAREGAIPPLVTLFKGKQLSVQVKGAMAVESLANCNPLIQKEFLERELTKDLLKLLQAFQIDVKEQGAIALWALAGQTLKQQKYMAEQIGYNLIISMLLSPSAKMQYVGGEAVIALSKDSRMHQNQICEGKGIAPLVRLLRINKIPEGTLLSVIRAVGSICIGVAHTSNPMSQQFVVEENALPVLIQLLRNHPSINIRVEVAFSLACIVLGNNSLKKELQNDEGFEYSDVLYLLHSKDKEVCLKAGYALTLFAFNDRFQQHLILEIGLITVSIFEPFLQSSVETERAMAAFQIIILAKAIIDVDHVTLYGRGIQILADSLNSVHAPTIALTGNIIASLAHSRAGIPEAFVSLGTVQRLCYHLYARSEEVRTACSCALGYLTYNAHAFRLLLTECRNKPNQFLRITNNISKDAKINPAFLKEFQLQQRMGLPSLSLERNGGPPVIPVFKKGKEHRQKARPKIQPRDSLTLLPPVTNVKELFRTTHKANIAHNTFSFPSGVSSDIINVSRPRIAFLNKLRKDEQKANPDPPAFLNKLGKDEQNANPDSAESQ</sequence>
<name>A0A6P5Q4G1_MUSCR</name>
<feature type="region of interest" description="Disordered" evidence="3">
    <location>
        <begin position="1432"/>
        <end position="1465"/>
    </location>
</feature>
<reference evidence="5" key="1">
    <citation type="submission" date="2025-08" db="UniProtKB">
        <authorList>
            <consortium name="RefSeq"/>
        </authorList>
    </citation>
    <scope>IDENTIFICATION</scope>
</reference>
<evidence type="ECO:0000313" key="5">
    <source>
        <dbReference type="RefSeq" id="XP_021023570.1"/>
    </source>
</evidence>
<dbReference type="Proteomes" id="UP000515126">
    <property type="component" value="Chromosome 1"/>
</dbReference>
<gene>
    <name evidence="5" type="primary">Ankar</name>
</gene>
<organism evidence="4 5">
    <name type="scientific">Mus caroli</name>
    <name type="common">Ryukyu mouse</name>
    <name type="synonym">Ricefield mouse</name>
    <dbReference type="NCBI Taxonomy" id="10089"/>
    <lineage>
        <taxon>Eukaryota</taxon>
        <taxon>Metazoa</taxon>
        <taxon>Chordata</taxon>
        <taxon>Craniata</taxon>
        <taxon>Vertebrata</taxon>
        <taxon>Euteleostomi</taxon>
        <taxon>Mammalia</taxon>
        <taxon>Eutheria</taxon>
        <taxon>Euarchontoglires</taxon>
        <taxon>Glires</taxon>
        <taxon>Rodentia</taxon>
        <taxon>Myomorpha</taxon>
        <taxon>Muroidea</taxon>
        <taxon>Muridae</taxon>
        <taxon>Murinae</taxon>
        <taxon>Mus</taxon>
        <taxon>Mus</taxon>
    </lineage>
</organism>
<dbReference type="SMART" id="SM00185">
    <property type="entry name" value="ARM"/>
    <property type="match status" value="8"/>
</dbReference>
<dbReference type="InterPro" id="IPR043379">
    <property type="entry name" value="ANKAR"/>
</dbReference>
<protein>
    <submittedName>
        <fullName evidence="5">Ankyrin and armadillo repeat-containing protein isoform X1</fullName>
    </submittedName>
</protein>
<dbReference type="SUPFAM" id="SSF48371">
    <property type="entry name" value="ARM repeat"/>
    <property type="match status" value="2"/>
</dbReference>
<dbReference type="PROSITE" id="PS50176">
    <property type="entry name" value="ARM_REPEAT"/>
    <property type="match status" value="1"/>
</dbReference>
<dbReference type="KEGG" id="mcal:110298581"/>
<dbReference type="GeneID" id="110298581"/>
<dbReference type="Pfam" id="PF00514">
    <property type="entry name" value="Arm"/>
    <property type="match status" value="1"/>
</dbReference>
<dbReference type="RefSeq" id="XP_021023570.1">
    <property type="nucleotide sequence ID" value="XM_021167911.2"/>
</dbReference>
<dbReference type="PANTHER" id="PTHR46464">
    <property type="entry name" value="ANK_REP_REGION DOMAIN-CONTAINING PROTEIN"/>
    <property type="match status" value="1"/>
</dbReference>
<evidence type="ECO:0000313" key="4">
    <source>
        <dbReference type="Proteomes" id="UP000515126"/>
    </source>
</evidence>
<keyword evidence="4" id="KW-1185">Reference proteome</keyword>
<keyword evidence="1" id="KW-0040">ANK repeat</keyword>
<evidence type="ECO:0000256" key="3">
    <source>
        <dbReference type="SAM" id="MobiDB-lite"/>
    </source>
</evidence>
<dbReference type="Pfam" id="PF12796">
    <property type="entry name" value="Ank_2"/>
    <property type="match status" value="1"/>
</dbReference>
<evidence type="ECO:0000256" key="1">
    <source>
        <dbReference type="PROSITE-ProRule" id="PRU00023"/>
    </source>
</evidence>
<dbReference type="InterPro" id="IPR011989">
    <property type="entry name" value="ARM-like"/>
</dbReference>
<feature type="repeat" description="ANK" evidence="1">
    <location>
        <begin position="651"/>
        <end position="683"/>
    </location>
</feature>
<dbReference type="Gene3D" id="1.25.10.10">
    <property type="entry name" value="Leucine-rich Repeat Variant"/>
    <property type="match status" value="3"/>
</dbReference>
<feature type="compositionally biased region" description="Polar residues" evidence="3">
    <location>
        <begin position="1456"/>
        <end position="1465"/>
    </location>
</feature>
<feature type="repeat" description="ARM" evidence="2">
    <location>
        <begin position="755"/>
        <end position="797"/>
    </location>
</feature>
<dbReference type="PROSITE" id="PS50088">
    <property type="entry name" value="ANK_REPEAT"/>
    <property type="match status" value="2"/>
</dbReference>
<dbReference type="SMART" id="SM00248">
    <property type="entry name" value="ANK"/>
    <property type="match status" value="5"/>
</dbReference>
<evidence type="ECO:0000256" key="2">
    <source>
        <dbReference type="PROSITE-ProRule" id="PRU00259"/>
    </source>
</evidence>
<dbReference type="SUPFAM" id="SSF48403">
    <property type="entry name" value="Ankyrin repeat"/>
    <property type="match status" value="1"/>
</dbReference>
<dbReference type="PANTHER" id="PTHR46464:SF1">
    <property type="entry name" value="ANKYRIN AND ARMADILLO REPEAT-CONTAINING PROTEIN"/>
    <property type="match status" value="1"/>
</dbReference>
<dbReference type="InterPro" id="IPR016024">
    <property type="entry name" value="ARM-type_fold"/>
</dbReference>
<proteinExistence type="predicted"/>
<dbReference type="CTD" id="150709"/>
<accession>A0A6P5Q4G1</accession>
<dbReference type="Gene3D" id="1.25.40.20">
    <property type="entry name" value="Ankyrin repeat-containing domain"/>
    <property type="match status" value="1"/>
</dbReference>
<dbReference type="InterPro" id="IPR036770">
    <property type="entry name" value="Ankyrin_rpt-contain_sf"/>
</dbReference>
<dbReference type="InterPro" id="IPR000225">
    <property type="entry name" value="Armadillo"/>
</dbReference>
<dbReference type="InterPro" id="IPR002110">
    <property type="entry name" value="Ankyrin_rpt"/>
</dbReference>
<feature type="repeat" description="ANK" evidence="1">
    <location>
        <begin position="582"/>
        <end position="614"/>
    </location>
</feature>